<sequence>MNNEENADGNDGAEVKVVKSYKCVETGKLFRTMQDAQLYAERTGRANFEESDIEVPPLSEEEKQAKLAQIREKIVKRRKEREETEKKTALEQEKQRRKGGQQMAQIREEHERMQREREYEARKKEKQIEKQERERLRKEVAKDKAERAAENARRKGEPAEKVRKIYHDTYENALNKGTAPKGPGKSVPTSFQGKIDEAIKDLQSYRAGGDGERALTTLKKMLTNIQANPQEDKYRQINLQNAAFKKRVSSLRGGVALLKTCGFVKNVQEEKLQLAEEDLNMESIKVALESITKALT</sequence>
<proteinExistence type="predicted"/>
<dbReference type="PANTHER" id="PTHR46713:SF1">
    <property type="entry name" value="F13M7.16 PROTEIN"/>
    <property type="match status" value="1"/>
</dbReference>
<dbReference type="EMBL" id="HBHK01004253">
    <property type="protein sequence ID" value="CAD9668715.1"/>
    <property type="molecule type" value="Transcribed_RNA"/>
</dbReference>
<feature type="compositionally biased region" description="Basic and acidic residues" evidence="1">
    <location>
        <begin position="80"/>
        <end position="94"/>
    </location>
</feature>
<gene>
    <name evidence="3" type="ORF">QSP1433_LOCUS2557</name>
</gene>
<feature type="compositionally biased region" description="Basic and acidic residues" evidence="1">
    <location>
        <begin position="106"/>
        <end position="159"/>
    </location>
</feature>
<accession>A0A7S2W6D2</accession>
<protein>
    <recommendedName>
        <fullName evidence="2">PUB domain-containing protein</fullName>
    </recommendedName>
</protein>
<feature type="region of interest" description="Disordered" evidence="1">
    <location>
        <begin position="44"/>
        <end position="64"/>
    </location>
</feature>
<evidence type="ECO:0000256" key="1">
    <source>
        <dbReference type="SAM" id="MobiDB-lite"/>
    </source>
</evidence>
<reference evidence="3" key="1">
    <citation type="submission" date="2021-01" db="EMBL/GenBank/DDBJ databases">
        <authorList>
            <person name="Corre E."/>
            <person name="Pelletier E."/>
            <person name="Niang G."/>
            <person name="Scheremetjew M."/>
            <person name="Finn R."/>
            <person name="Kale V."/>
            <person name="Holt S."/>
            <person name="Cochrane G."/>
            <person name="Meng A."/>
            <person name="Brown T."/>
            <person name="Cohen L."/>
        </authorList>
    </citation>
    <scope>NUCLEOTIDE SEQUENCE</scope>
    <source>
        <strain evidence="3">NY070348D</strain>
    </source>
</reference>
<dbReference type="PANTHER" id="PTHR46713">
    <property type="entry name" value="F13M7.16 PROTEIN"/>
    <property type="match status" value="1"/>
</dbReference>
<dbReference type="InterPro" id="IPR018997">
    <property type="entry name" value="PUB_domain"/>
</dbReference>
<feature type="domain" description="PUB" evidence="2">
    <location>
        <begin position="212"/>
        <end position="277"/>
    </location>
</feature>
<organism evidence="3">
    <name type="scientific">Mucochytrium quahogii</name>
    <dbReference type="NCBI Taxonomy" id="96639"/>
    <lineage>
        <taxon>Eukaryota</taxon>
        <taxon>Sar</taxon>
        <taxon>Stramenopiles</taxon>
        <taxon>Bigyra</taxon>
        <taxon>Labyrinthulomycetes</taxon>
        <taxon>Thraustochytrida</taxon>
        <taxon>Thraustochytriidae</taxon>
        <taxon>Mucochytrium</taxon>
    </lineage>
</organism>
<dbReference type="Pfam" id="PF09409">
    <property type="entry name" value="PUB"/>
    <property type="match status" value="1"/>
</dbReference>
<name>A0A7S2W6D2_9STRA</name>
<dbReference type="AlphaFoldDB" id="A0A7S2W6D2"/>
<evidence type="ECO:0000259" key="2">
    <source>
        <dbReference type="Pfam" id="PF09409"/>
    </source>
</evidence>
<dbReference type="Gene3D" id="1.20.58.2190">
    <property type="match status" value="1"/>
</dbReference>
<dbReference type="InterPro" id="IPR036339">
    <property type="entry name" value="PUB-like_dom_sf"/>
</dbReference>
<dbReference type="SMART" id="SM00580">
    <property type="entry name" value="PUG"/>
    <property type="match status" value="1"/>
</dbReference>
<feature type="region of interest" description="Disordered" evidence="1">
    <location>
        <begin position="76"/>
        <end position="159"/>
    </location>
</feature>
<evidence type="ECO:0000313" key="3">
    <source>
        <dbReference type="EMBL" id="CAD9668715.1"/>
    </source>
</evidence>
<dbReference type="SUPFAM" id="SSF143503">
    <property type="entry name" value="PUG domain-like"/>
    <property type="match status" value="1"/>
</dbReference>